<evidence type="ECO:0008006" key="4">
    <source>
        <dbReference type="Google" id="ProtNLM"/>
    </source>
</evidence>
<evidence type="ECO:0000256" key="1">
    <source>
        <dbReference type="SAM" id="Phobius"/>
    </source>
</evidence>
<feature type="transmembrane region" description="Helical" evidence="1">
    <location>
        <begin position="194"/>
        <end position="215"/>
    </location>
</feature>
<dbReference type="HOGENOM" id="CLU_1191582_0_0_1"/>
<accession>A4RVI3</accession>
<dbReference type="Proteomes" id="UP000001568">
    <property type="component" value="Chromosome 4"/>
</dbReference>
<dbReference type="AlphaFoldDB" id="A4RVI3"/>
<dbReference type="Gramene" id="ABO95437">
    <property type="protein sequence ID" value="ABO95437"/>
    <property type="gene ID" value="OSTLU_30985"/>
</dbReference>
<evidence type="ECO:0000313" key="2">
    <source>
        <dbReference type="EMBL" id="ABO95437.1"/>
    </source>
</evidence>
<sequence>MHERYVERAGTDLREVSHATVSLRAVAQNEYVVQWSTTFVPEKMKFLYDLALNWPLGALEIEKKDILDRQGEISKFTYRALFALLKRAALEGKMRIPIAKIEGASRLVFDGGKLERHEESLTLVSAINAGRVRNKRVARDLLEYLDCRKPPGTSLEAWDDAVLEKCDYYSVPGMRQLDVDGMDATSSNVEDATAVLGFFTLVTIAFGFGFGAWYMHGVQQEAVFRQMLAEGAY</sequence>
<dbReference type="EMBL" id="CP000584">
    <property type="protein sequence ID" value="ABO95437.1"/>
    <property type="molecule type" value="Genomic_DNA"/>
</dbReference>
<keyword evidence="3" id="KW-1185">Reference proteome</keyword>
<reference evidence="2 3" key="1">
    <citation type="journal article" date="2007" name="Proc. Natl. Acad. Sci. U.S.A.">
        <title>The tiny eukaryote Ostreococcus provides genomic insights into the paradox of plankton speciation.</title>
        <authorList>
            <person name="Palenik B."/>
            <person name="Grimwood J."/>
            <person name="Aerts A."/>
            <person name="Rouze P."/>
            <person name="Salamov A."/>
            <person name="Putnam N."/>
            <person name="Dupont C."/>
            <person name="Jorgensen R."/>
            <person name="Derelle E."/>
            <person name="Rombauts S."/>
            <person name="Zhou K."/>
            <person name="Otillar R."/>
            <person name="Merchant S.S."/>
            <person name="Podell S."/>
            <person name="Gaasterland T."/>
            <person name="Napoli C."/>
            <person name="Gendler K."/>
            <person name="Manuell A."/>
            <person name="Tai V."/>
            <person name="Vallon O."/>
            <person name="Piganeau G."/>
            <person name="Jancek S."/>
            <person name="Heijde M."/>
            <person name="Jabbari K."/>
            <person name="Bowler C."/>
            <person name="Lohr M."/>
            <person name="Robbens S."/>
            <person name="Werner G."/>
            <person name="Dubchak I."/>
            <person name="Pazour G.J."/>
            <person name="Ren Q."/>
            <person name="Paulsen I."/>
            <person name="Delwiche C."/>
            <person name="Schmutz J."/>
            <person name="Rokhsar D."/>
            <person name="Van de Peer Y."/>
            <person name="Moreau H."/>
            <person name="Grigoriev I.V."/>
        </authorList>
    </citation>
    <scope>NUCLEOTIDE SEQUENCE [LARGE SCALE GENOMIC DNA]</scope>
    <source>
        <strain evidence="2 3">CCE9901</strain>
    </source>
</reference>
<protein>
    <recommendedName>
        <fullName evidence="4">Transmembrane protein</fullName>
    </recommendedName>
</protein>
<gene>
    <name evidence="2" type="ORF">OSTLU_30985</name>
</gene>
<dbReference type="OrthoDB" id="497989at2759"/>
<dbReference type="KEGG" id="olu:OSTLU_30985"/>
<name>A4RVI3_OSTLU</name>
<dbReference type="eggNOG" id="ENOG502SGUE">
    <property type="taxonomic scope" value="Eukaryota"/>
</dbReference>
<evidence type="ECO:0000313" key="3">
    <source>
        <dbReference type="Proteomes" id="UP000001568"/>
    </source>
</evidence>
<dbReference type="RefSeq" id="XP_001417144.1">
    <property type="nucleotide sequence ID" value="XM_001417107.1"/>
</dbReference>
<proteinExistence type="predicted"/>
<dbReference type="OMA" id="DLALNWP"/>
<organism evidence="2 3">
    <name type="scientific">Ostreococcus lucimarinus (strain CCE9901)</name>
    <dbReference type="NCBI Taxonomy" id="436017"/>
    <lineage>
        <taxon>Eukaryota</taxon>
        <taxon>Viridiplantae</taxon>
        <taxon>Chlorophyta</taxon>
        <taxon>Mamiellophyceae</taxon>
        <taxon>Mamiellales</taxon>
        <taxon>Bathycoccaceae</taxon>
        <taxon>Ostreococcus</taxon>
    </lineage>
</organism>
<keyword evidence="1" id="KW-0812">Transmembrane</keyword>
<keyword evidence="1" id="KW-0472">Membrane</keyword>
<dbReference type="GeneID" id="5001146"/>
<keyword evidence="1" id="KW-1133">Transmembrane helix</keyword>